<name>A0A4S8FCN1_9BURK</name>
<keyword evidence="1" id="KW-0808">Transferase</keyword>
<sequence length="370" mass="39857">MATRGSSSTPAVVAPPPMPWLQGQLQALLEQQGHALLLEGPSGLGQFGLAMAWAQALLCEARSLEAALAPACGHCESCHAVHVRTHPDLLVLLPETMQLALGWANTEGETVSDAKRKPSKEIRVEAMRQMITFCQRTDARGRGKVVVVYPAENMNTVTANALLKTLEEPPGNSRFVLATEAAHRLLPTIRSRCHSWKMKWPDEVQIQTWLAQAGRSAEQIAGAMQASGGRPLNAWELLQTGFDLNSWNQLPGQLVRGQAGLLADASASQAIGVLLQLCHDAMAVVAGAAPRYFAQASLAPLFVGLAGADQSSLEQQFQQGGSSPRQRTLERLGQWSAELMQASRSSEHPFSPDLMLTALVDQASQALRVR</sequence>
<dbReference type="InterPro" id="IPR050238">
    <property type="entry name" value="DNA_Rep/Repair_Clamp_Loader"/>
</dbReference>
<accession>A0A4S8FCN1</accession>
<dbReference type="NCBIfam" id="TIGR00678">
    <property type="entry name" value="holB"/>
    <property type="match status" value="1"/>
</dbReference>
<dbReference type="GO" id="GO:0006261">
    <property type="term" value="P:DNA-templated DNA replication"/>
    <property type="evidence" value="ECO:0007669"/>
    <property type="project" value="TreeGrafter"/>
</dbReference>
<dbReference type="InterPro" id="IPR027417">
    <property type="entry name" value="P-loop_NTPase"/>
</dbReference>
<dbReference type="GO" id="GO:0008408">
    <property type="term" value="F:3'-5' exonuclease activity"/>
    <property type="evidence" value="ECO:0007669"/>
    <property type="project" value="InterPro"/>
</dbReference>
<dbReference type="SUPFAM" id="SSF52540">
    <property type="entry name" value="P-loop containing nucleoside triphosphate hydrolases"/>
    <property type="match status" value="1"/>
</dbReference>
<reference evidence="1 2" key="1">
    <citation type="journal article" date="2015" name="Antonie Van Leeuwenhoek">
        <title>Lampropedia puyangensis sp. nov., isolated from symptomatic bark of Populus ? euramericana canker and emended description of Lampropedia hyalina (Ehrenberg 1832) Lee et al. 2004.</title>
        <authorList>
            <person name="Li Y."/>
            <person name="Wang T."/>
            <person name="Piao C.G."/>
            <person name="Wang L.F."/>
            <person name="Tian G.Z."/>
            <person name="Zhu T.H."/>
            <person name="Guo M.W."/>
        </authorList>
    </citation>
    <scope>NUCLEOTIDE SEQUENCE [LARGE SCALE GENOMIC DNA]</scope>
    <source>
        <strain evidence="1 2">2-bin</strain>
    </source>
</reference>
<dbReference type="EMBL" id="STFG01000001">
    <property type="protein sequence ID" value="THU05300.1"/>
    <property type="molecule type" value="Genomic_DNA"/>
</dbReference>
<dbReference type="PANTHER" id="PTHR11669">
    <property type="entry name" value="REPLICATION FACTOR C / DNA POLYMERASE III GAMMA-TAU SUBUNIT"/>
    <property type="match status" value="1"/>
</dbReference>
<dbReference type="InterPro" id="IPR004622">
    <property type="entry name" value="DNA_pol_HolB"/>
</dbReference>
<keyword evidence="1" id="KW-0548">Nucleotidyltransferase</keyword>
<evidence type="ECO:0000313" key="2">
    <source>
        <dbReference type="Proteomes" id="UP000308917"/>
    </source>
</evidence>
<dbReference type="Pfam" id="PF13177">
    <property type="entry name" value="DNA_pol3_delta2"/>
    <property type="match status" value="1"/>
</dbReference>
<gene>
    <name evidence="1" type="primary">holB</name>
    <name evidence="1" type="ORF">E9531_01790</name>
</gene>
<protein>
    <submittedName>
        <fullName evidence="1">DNA polymerase III subunit delta</fullName>
        <ecNumber evidence="1">2.7.7.7</ecNumber>
    </submittedName>
</protein>
<dbReference type="EC" id="2.7.7.7" evidence="1"/>
<dbReference type="AlphaFoldDB" id="A0A4S8FCN1"/>
<evidence type="ECO:0000313" key="1">
    <source>
        <dbReference type="EMBL" id="THU05300.1"/>
    </source>
</evidence>
<dbReference type="Proteomes" id="UP000308917">
    <property type="component" value="Unassembled WGS sequence"/>
</dbReference>
<dbReference type="Gene3D" id="3.40.50.300">
    <property type="entry name" value="P-loop containing nucleotide triphosphate hydrolases"/>
    <property type="match status" value="1"/>
</dbReference>
<proteinExistence type="predicted"/>
<organism evidence="1 2">
    <name type="scientific">Lampropedia puyangensis</name>
    <dbReference type="NCBI Taxonomy" id="1330072"/>
    <lineage>
        <taxon>Bacteria</taxon>
        <taxon>Pseudomonadati</taxon>
        <taxon>Pseudomonadota</taxon>
        <taxon>Betaproteobacteria</taxon>
        <taxon>Burkholderiales</taxon>
        <taxon>Comamonadaceae</taxon>
        <taxon>Lampropedia</taxon>
    </lineage>
</organism>
<dbReference type="GO" id="GO:0003887">
    <property type="term" value="F:DNA-directed DNA polymerase activity"/>
    <property type="evidence" value="ECO:0007669"/>
    <property type="project" value="UniProtKB-EC"/>
</dbReference>
<dbReference type="RefSeq" id="WP_136572010.1">
    <property type="nucleotide sequence ID" value="NZ_STFG01000001.1"/>
</dbReference>
<dbReference type="OrthoDB" id="9811073at2"/>
<comment type="caution">
    <text evidence="1">The sequence shown here is derived from an EMBL/GenBank/DDBJ whole genome shotgun (WGS) entry which is preliminary data.</text>
</comment>
<keyword evidence="2" id="KW-1185">Reference proteome</keyword>
<dbReference type="GO" id="GO:0009360">
    <property type="term" value="C:DNA polymerase III complex"/>
    <property type="evidence" value="ECO:0007669"/>
    <property type="project" value="TreeGrafter"/>
</dbReference>
<dbReference type="PANTHER" id="PTHR11669:SF8">
    <property type="entry name" value="DNA POLYMERASE III SUBUNIT DELTA"/>
    <property type="match status" value="1"/>
</dbReference>